<feature type="chain" id="PRO_5047074548" description="Zinc resistance-associated protein" evidence="1">
    <location>
        <begin position="19"/>
        <end position="156"/>
    </location>
</feature>
<dbReference type="RefSeq" id="WP_114643584.1">
    <property type="nucleotide sequence ID" value="NZ_JAACIO010000015.1"/>
</dbReference>
<evidence type="ECO:0008006" key="4">
    <source>
        <dbReference type="Google" id="ProtNLM"/>
    </source>
</evidence>
<sequence length="156" mass="17803">MKKKIIVGLLIVSALSFAAVKNNQINMNNNGQRGINYTQMMNELSVSQQNELTNMMQDRREANYKKGLDIRSKQLELEKLLSKDKVNWQSVERVNNQISDMKAKQRLDDMKFRKNVEDKFGITMGYKGMNGHMGDGMMNESGRHMGGGMMNGSRGY</sequence>
<gene>
    <name evidence="2" type="ORF">DYH56_14485</name>
</gene>
<dbReference type="Gene3D" id="1.20.120.1490">
    <property type="match status" value="1"/>
</dbReference>
<evidence type="ECO:0000313" key="3">
    <source>
        <dbReference type="Proteomes" id="UP000263486"/>
    </source>
</evidence>
<name>A0ABX9KDA5_9FUSO</name>
<keyword evidence="1" id="KW-0732">Signal</keyword>
<accession>A0ABX9KDA5</accession>
<proteinExistence type="predicted"/>
<evidence type="ECO:0000256" key="1">
    <source>
        <dbReference type="SAM" id="SignalP"/>
    </source>
</evidence>
<comment type="caution">
    <text evidence="2">The sequence shown here is derived from an EMBL/GenBank/DDBJ whole genome shotgun (WGS) entry which is preliminary data.</text>
</comment>
<organism evidence="2 3">
    <name type="scientific">Psychrilyobacter piezotolerans</name>
    <dbReference type="NCBI Taxonomy" id="2293438"/>
    <lineage>
        <taxon>Bacteria</taxon>
        <taxon>Fusobacteriati</taxon>
        <taxon>Fusobacteriota</taxon>
        <taxon>Fusobacteriia</taxon>
        <taxon>Fusobacteriales</taxon>
        <taxon>Fusobacteriaceae</taxon>
        <taxon>Psychrilyobacter</taxon>
    </lineage>
</organism>
<protein>
    <recommendedName>
        <fullName evidence="4">Zinc resistance-associated protein</fullName>
    </recommendedName>
</protein>
<keyword evidence="3" id="KW-1185">Reference proteome</keyword>
<evidence type="ECO:0000313" key="2">
    <source>
        <dbReference type="EMBL" id="REI39516.1"/>
    </source>
</evidence>
<reference evidence="2 3" key="1">
    <citation type="submission" date="2018-08" db="EMBL/GenBank/DDBJ databases">
        <title>Draft genome sequence of Psychrilyobacter sp. strain SD5 isolated from Black Sea water.</title>
        <authorList>
            <person name="Yadav S."/>
            <person name="Villanueva L."/>
            <person name="Damste J.S.S."/>
        </authorList>
    </citation>
    <scope>NUCLEOTIDE SEQUENCE [LARGE SCALE GENOMIC DNA]</scope>
    <source>
        <strain evidence="2 3">SD5</strain>
    </source>
</reference>
<feature type="signal peptide" evidence="1">
    <location>
        <begin position="1"/>
        <end position="18"/>
    </location>
</feature>
<dbReference type="Proteomes" id="UP000263486">
    <property type="component" value="Unassembled WGS sequence"/>
</dbReference>
<dbReference type="EMBL" id="QUAJ01000041">
    <property type="protein sequence ID" value="REI39516.1"/>
    <property type="molecule type" value="Genomic_DNA"/>
</dbReference>